<comment type="function">
    <text evidence="4">Formation of pseudouridine at positions 38, 39 and 40 in the anticodon stem and loop of transfer RNAs.</text>
</comment>
<dbReference type="GO" id="GO:0031119">
    <property type="term" value="P:tRNA pseudouridine synthesis"/>
    <property type="evidence" value="ECO:0007669"/>
    <property type="project" value="UniProtKB-UniRule"/>
</dbReference>
<comment type="similarity">
    <text evidence="1 4 7">Belongs to the tRNA pseudouridine synthase TruA family.</text>
</comment>
<evidence type="ECO:0000256" key="5">
    <source>
        <dbReference type="PIRSR" id="PIRSR001430-1"/>
    </source>
</evidence>
<sequence>MPNLLLELEFAGWDFFGWQKQPNKRTVQGELEKALSQIFQKKIKVVGVSRLDRGVSALSFFCNGHFPEGIPLDRLTKALNSLLPREIFVKRIKEVSDDFSARKDAKSKIYQYTILLGRSPLRGKLVWELEYPIREERLEEVKDLFLGKKDFAPFVEIKGPGLCEIKRIEIKRKGKEIKIMIEGDRFLYKMVRRIVGALITYARGKITRDDIKNSLAGKPHKPFITAPPQGLVLMKVKY</sequence>
<dbReference type="HAMAP" id="MF_00171">
    <property type="entry name" value="TruA"/>
    <property type="match status" value="1"/>
</dbReference>
<gene>
    <name evidence="4 9" type="primary">truA</name>
    <name evidence="9" type="ORF">ENX07_07635</name>
</gene>
<organism evidence="9">
    <name type="scientific">candidate division WOR-3 bacterium</name>
    <dbReference type="NCBI Taxonomy" id="2052148"/>
    <lineage>
        <taxon>Bacteria</taxon>
        <taxon>Bacteria division WOR-3</taxon>
    </lineage>
</organism>
<dbReference type="GO" id="GO:0003723">
    <property type="term" value="F:RNA binding"/>
    <property type="evidence" value="ECO:0007669"/>
    <property type="project" value="InterPro"/>
</dbReference>
<evidence type="ECO:0000256" key="1">
    <source>
        <dbReference type="ARBA" id="ARBA00009375"/>
    </source>
</evidence>
<dbReference type="NCBIfam" id="TIGR00071">
    <property type="entry name" value="hisT_truA"/>
    <property type="match status" value="1"/>
</dbReference>
<dbReference type="SUPFAM" id="SSF55120">
    <property type="entry name" value="Pseudouridine synthase"/>
    <property type="match status" value="1"/>
</dbReference>
<dbReference type="InterPro" id="IPR020094">
    <property type="entry name" value="TruA/RsuA/RluB/E/F_N"/>
</dbReference>
<accession>A0A7C3Z3T9</accession>
<feature type="binding site" evidence="4 6">
    <location>
        <position position="110"/>
    </location>
    <ligand>
        <name>substrate</name>
    </ligand>
</feature>
<reference evidence="9" key="1">
    <citation type="journal article" date="2020" name="mSystems">
        <title>Genome- and Community-Level Interaction Insights into Carbon Utilization and Element Cycling Functions of Hydrothermarchaeota in Hydrothermal Sediment.</title>
        <authorList>
            <person name="Zhou Z."/>
            <person name="Liu Y."/>
            <person name="Xu W."/>
            <person name="Pan J."/>
            <person name="Luo Z.H."/>
            <person name="Li M."/>
        </authorList>
    </citation>
    <scope>NUCLEOTIDE SEQUENCE [LARGE SCALE GENOMIC DNA]</scope>
    <source>
        <strain evidence="9">SpSt-906</strain>
    </source>
</reference>
<feature type="domain" description="Pseudouridine synthase I TruA alpha/beta" evidence="8">
    <location>
        <begin position="9"/>
        <end position="100"/>
    </location>
</feature>
<evidence type="ECO:0000256" key="7">
    <source>
        <dbReference type="RuleBase" id="RU003792"/>
    </source>
</evidence>
<evidence type="ECO:0000259" key="8">
    <source>
        <dbReference type="Pfam" id="PF01416"/>
    </source>
</evidence>
<dbReference type="CDD" id="cd02570">
    <property type="entry name" value="PseudoU_synth_EcTruA"/>
    <property type="match status" value="1"/>
</dbReference>
<dbReference type="InterPro" id="IPR020097">
    <property type="entry name" value="PsdUridine_synth_TruA_a/b_dom"/>
</dbReference>
<dbReference type="InterPro" id="IPR001406">
    <property type="entry name" value="PsdUridine_synth_TruA"/>
</dbReference>
<dbReference type="InterPro" id="IPR020103">
    <property type="entry name" value="PsdUridine_synth_cat_dom_sf"/>
</dbReference>
<dbReference type="InterPro" id="IPR020095">
    <property type="entry name" value="PsdUridine_synth_TruA_C"/>
</dbReference>
<evidence type="ECO:0000256" key="2">
    <source>
        <dbReference type="ARBA" id="ARBA00022694"/>
    </source>
</evidence>
<proteinExistence type="inferred from homology"/>
<dbReference type="AlphaFoldDB" id="A0A7C3Z3T9"/>
<dbReference type="PANTHER" id="PTHR11142:SF0">
    <property type="entry name" value="TRNA PSEUDOURIDINE SYNTHASE-LIKE 1"/>
    <property type="match status" value="1"/>
</dbReference>
<name>A0A7C3Z3T9_UNCW3</name>
<comment type="catalytic activity">
    <reaction evidence="4 7">
        <text>uridine(38/39/40) in tRNA = pseudouridine(38/39/40) in tRNA</text>
        <dbReference type="Rhea" id="RHEA:22376"/>
        <dbReference type="Rhea" id="RHEA-COMP:10085"/>
        <dbReference type="Rhea" id="RHEA-COMP:10087"/>
        <dbReference type="ChEBI" id="CHEBI:65314"/>
        <dbReference type="ChEBI" id="CHEBI:65315"/>
        <dbReference type="EC" id="5.4.99.12"/>
    </reaction>
</comment>
<dbReference type="GO" id="GO:0160147">
    <property type="term" value="F:tRNA pseudouridine(38-40) synthase activity"/>
    <property type="evidence" value="ECO:0007669"/>
    <property type="project" value="UniProtKB-EC"/>
</dbReference>
<feature type="active site" description="Nucleophile" evidence="4 5">
    <location>
        <position position="52"/>
    </location>
</feature>
<dbReference type="PIRSF" id="PIRSF001430">
    <property type="entry name" value="tRNA_psdUrid_synth"/>
    <property type="match status" value="1"/>
</dbReference>
<dbReference type="Pfam" id="PF01416">
    <property type="entry name" value="PseudoU_synth_1"/>
    <property type="match status" value="2"/>
</dbReference>
<dbReference type="Gene3D" id="3.30.70.660">
    <property type="entry name" value="Pseudouridine synthase I, catalytic domain, C-terminal subdomain"/>
    <property type="match status" value="1"/>
</dbReference>
<dbReference type="Gene3D" id="3.30.70.580">
    <property type="entry name" value="Pseudouridine synthase I, catalytic domain, N-terminal subdomain"/>
    <property type="match status" value="1"/>
</dbReference>
<protein>
    <recommendedName>
        <fullName evidence="4">tRNA pseudouridine synthase A</fullName>
        <ecNumber evidence="4">5.4.99.12</ecNumber>
    </recommendedName>
    <alternativeName>
        <fullName evidence="4">tRNA pseudouridine(38-40) synthase</fullName>
    </alternativeName>
    <alternativeName>
        <fullName evidence="4">tRNA pseudouridylate synthase I</fullName>
    </alternativeName>
    <alternativeName>
        <fullName evidence="4">tRNA-uridine isomerase I</fullName>
    </alternativeName>
</protein>
<keyword evidence="3 4" id="KW-0413">Isomerase</keyword>
<comment type="subunit">
    <text evidence="4">Homodimer.</text>
</comment>
<evidence type="ECO:0000313" key="9">
    <source>
        <dbReference type="EMBL" id="HGE99919.1"/>
    </source>
</evidence>
<dbReference type="EMBL" id="DTMQ01000046">
    <property type="protein sequence ID" value="HGE99919.1"/>
    <property type="molecule type" value="Genomic_DNA"/>
</dbReference>
<evidence type="ECO:0000256" key="4">
    <source>
        <dbReference type="HAMAP-Rule" id="MF_00171"/>
    </source>
</evidence>
<feature type="domain" description="Pseudouridine synthase I TruA alpha/beta" evidence="8">
    <location>
        <begin position="144"/>
        <end position="238"/>
    </location>
</feature>
<evidence type="ECO:0000256" key="3">
    <source>
        <dbReference type="ARBA" id="ARBA00023235"/>
    </source>
</evidence>
<dbReference type="PANTHER" id="PTHR11142">
    <property type="entry name" value="PSEUDOURIDYLATE SYNTHASE"/>
    <property type="match status" value="1"/>
</dbReference>
<keyword evidence="2 4" id="KW-0819">tRNA processing</keyword>
<comment type="caution">
    <text evidence="4">Lacks conserved residue(s) required for the propagation of feature annotation.</text>
</comment>
<comment type="caution">
    <text evidence="9">The sequence shown here is derived from an EMBL/GenBank/DDBJ whole genome shotgun (WGS) entry which is preliminary data.</text>
</comment>
<dbReference type="EC" id="5.4.99.12" evidence="4"/>
<evidence type="ECO:0000256" key="6">
    <source>
        <dbReference type="PIRSR" id="PIRSR001430-2"/>
    </source>
</evidence>